<dbReference type="Proteomes" id="UP001321473">
    <property type="component" value="Unassembled WGS sequence"/>
</dbReference>
<proteinExistence type="predicted"/>
<evidence type="ECO:0000313" key="2">
    <source>
        <dbReference type="Proteomes" id="UP001321473"/>
    </source>
</evidence>
<accession>A0AAQ4FNP7</accession>
<protein>
    <submittedName>
        <fullName evidence="1">Uncharacterized protein</fullName>
    </submittedName>
</protein>
<reference evidence="1 2" key="1">
    <citation type="journal article" date="2023" name="Arcadia Sci">
        <title>De novo assembly of a long-read Amblyomma americanum tick genome.</title>
        <authorList>
            <person name="Chou S."/>
            <person name="Poskanzer K.E."/>
            <person name="Rollins M."/>
            <person name="Thuy-Boun P.S."/>
        </authorList>
    </citation>
    <scope>NUCLEOTIDE SEQUENCE [LARGE SCALE GENOMIC DNA]</scope>
    <source>
        <strain evidence="1">F_SG_1</strain>
        <tissue evidence="1">Salivary glands</tissue>
    </source>
</reference>
<gene>
    <name evidence="1" type="ORF">V5799_021371</name>
</gene>
<keyword evidence="2" id="KW-1185">Reference proteome</keyword>
<sequence length="506" mass="57536">MSEPSSHLEYFFLPVDVWLSIVVYLDVETLQALQESDVAHRDVWHVPTLSRTLTLSRHSDASALLRHLQRCDARSVRTLRLTGCLMAVPQQVFLALSACVHLSELYCVNCILSPRHLFDMLITSLSCLVRLEWSLFNEQTYLDRFDDIAASDNNVLPQLRRMYVEVDDDFATCDLFKRIRKRCVNLEHLHVHALHVKESATLAACKKLVNPDWTLESFAYTSQRFSQIGKWLLVRALELQVPLGYLCVGSATFGNITYRMKPVFSCTATLWDASVVRDALHYTLQGNFSELLSLSHFSGFAIINSILKDARPSGRALNYSDAHSQEVAVVLCVQLDILAEFPHWKQVLNRSRLCFSVTTAINYARNSVDKIDFVKPIRNKEDVQRYSRYQFTAGNNTVRYPVVEKSMAYVFDNNTHTHFWRLVRGGVLLSFFAYDDGNTLGYKVKEMLKAYPDDRCVVFDDLGEDGTAASFKANGTKYEFKAYDMLKAVLNALNETSVVAPTTATP</sequence>
<dbReference type="SUPFAM" id="SSF52047">
    <property type="entry name" value="RNI-like"/>
    <property type="match status" value="1"/>
</dbReference>
<organism evidence="1 2">
    <name type="scientific">Amblyomma americanum</name>
    <name type="common">Lone star tick</name>
    <dbReference type="NCBI Taxonomy" id="6943"/>
    <lineage>
        <taxon>Eukaryota</taxon>
        <taxon>Metazoa</taxon>
        <taxon>Ecdysozoa</taxon>
        <taxon>Arthropoda</taxon>
        <taxon>Chelicerata</taxon>
        <taxon>Arachnida</taxon>
        <taxon>Acari</taxon>
        <taxon>Parasitiformes</taxon>
        <taxon>Ixodida</taxon>
        <taxon>Ixodoidea</taxon>
        <taxon>Ixodidae</taxon>
        <taxon>Amblyomminae</taxon>
        <taxon>Amblyomma</taxon>
    </lineage>
</organism>
<dbReference type="AlphaFoldDB" id="A0AAQ4FNP7"/>
<comment type="caution">
    <text evidence="1">The sequence shown here is derived from an EMBL/GenBank/DDBJ whole genome shotgun (WGS) entry which is preliminary data.</text>
</comment>
<evidence type="ECO:0000313" key="1">
    <source>
        <dbReference type="EMBL" id="KAK8788850.1"/>
    </source>
</evidence>
<name>A0AAQ4FNP7_AMBAM</name>
<dbReference type="EMBL" id="JARKHS020000416">
    <property type="protein sequence ID" value="KAK8788850.1"/>
    <property type="molecule type" value="Genomic_DNA"/>
</dbReference>